<name>A0ACB7SRM2_HYAAI</name>
<gene>
    <name evidence="1" type="ORF">HPB50_000765</name>
</gene>
<accession>A0ACB7SRM2</accession>
<dbReference type="Proteomes" id="UP000821845">
    <property type="component" value="Chromosome 2"/>
</dbReference>
<dbReference type="EMBL" id="CM023482">
    <property type="protein sequence ID" value="KAH6937498.1"/>
    <property type="molecule type" value="Genomic_DNA"/>
</dbReference>
<organism evidence="1 2">
    <name type="scientific">Hyalomma asiaticum</name>
    <name type="common">Tick</name>
    <dbReference type="NCBI Taxonomy" id="266040"/>
    <lineage>
        <taxon>Eukaryota</taxon>
        <taxon>Metazoa</taxon>
        <taxon>Ecdysozoa</taxon>
        <taxon>Arthropoda</taxon>
        <taxon>Chelicerata</taxon>
        <taxon>Arachnida</taxon>
        <taxon>Acari</taxon>
        <taxon>Parasitiformes</taxon>
        <taxon>Ixodida</taxon>
        <taxon>Ixodoidea</taxon>
        <taxon>Ixodidae</taxon>
        <taxon>Hyalomminae</taxon>
        <taxon>Hyalomma</taxon>
    </lineage>
</organism>
<comment type="caution">
    <text evidence="1">The sequence shown here is derived from an EMBL/GenBank/DDBJ whole genome shotgun (WGS) entry which is preliminary data.</text>
</comment>
<protein>
    <submittedName>
        <fullName evidence="1">Uncharacterized protein</fullName>
    </submittedName>
</protein>
<keyword evidence="2" id="KW-1185">Reference proteome</keyword>
<reference evidence="1" key="1">
    <citation type="submission" date="2020-05" db="EMBL/GenBank/DDBJ databases">
        <title>Large-scale comparative analyses of tick genomes elucidate their genetic diversity and vector capacities.</title>
        <authorList>
            <person name="Jia N."/>
            <person name="Wang J."/>
            <person name="Shi W."/>
            <person name="Du L."/>
            <person name="Sun Y."/>
            <person name="Zhan W."/>
            <person name="Jiang J."/>
            <person name="Wang Q."/>
            <person name="Zhang B."/>
            <person name="Ji P."/>
            <person name="Sakyi L.B."/>
            <person name="Cui X."/>
            <person name="Yuan T."/>
            <person name="Jiang B."/>
            <person name="Yang W."/>
            <person name="Lam T.T.-Y."/>
            <person name="Chang Q."/>
            <person name="Ding S."/>
            <person name="Wang X."/>
            <person name="Zhu J."/>
            <person name="Ruan X."/>
            <person name="Zhao L."/>
            <person name="Wei J."/>
            <person name="Que T."/>
            <person name="Du C."/>
            <person name="Cheng J."/>
            <person name="Dai P."/>
            <person name="Han X."/>
            <person name="Huang E."/>
            <person name="Gao Y."/>
            <person name="Liu J."/>
            <person name="Shao H."/>
            <person name="Ye R."/>
            <person name="Li L."/>
            <person name="Wei W."/>
            <person name="Wang X."/>
            <person name="Wang C."/>
            <person name="Yang T."/>
            <person name="Huo Q."/>
            <person name="Li W."/>
            <person name="Guo W."/>
            <person name="Chen H."/>
            <person name="Zhou L."/>
            <person name="Ni X."/>
            <person name="Tian J."/>
            <person name="Zhou Y."/>
            <person name="Sheng Y."/>
            <person name="Liu T."/>
            <person name="Pan Y."/>
            <person name="Xia L."/>
            <person name="Li J."/>
            <person name="Zhao F."/>
            <person name="Cao W."/>
        </authorList>
    </citation>
    <scope>NUCLEOTIDE SEQUENCE</scope>
    <source>
        <strain evidence="1">Hyas-2018</strain>
    </source>
</reference>
<proteinExistence type="predicted"/>
<evidence type="ECO:0000313" key="1">
    <source>
        <dbReference type="EMBL" id="KAH6937498.1"/>
    </source>
</evidence>
<sequence length="122" mass="13220">MGPASCLVLVLVCTVLFSTPVHAHDISGDADAPKAKERLGIIATINYALRMSAVLGLLWILLLRLVPPLAVLSPWFFNGMGLTLARSSTDAMLDTVLHWVRFRHLAQLCSAAEPLQCLRSLG</sequence>
<evidence type="ECO:0000313" key="2">
    <source>
        <dbReference type="Proteomes" id="UP000821845"/>
    </source>
</evidence>